<dbReference type="InterPro" id="IPR013830">
    <property type="entry name" value="SGNH_hydro"/>
</dbReference>
<dbReference type="PANTHER" id="PTHR30383:SF5">
    <property type="entry name" value="SGNH HYDROLASE-TYPE ESTERASE DOMAIN-CONTAINING PROTEIN"/>
    <property type="match status" value="1"/>
</dbReference>
<dbReference type="SUPFAM" id="SSF52266">
    <property type="entry name" value="SGNH hydrolase"/>
    <property type="match status" value="1"/>
</dbReference>
<evidence type="ECO:0000313" key="3">
    <source>
        <dbReference type="Proteomes" id="UP000199612"/>
    </source>
</evidence>
<dbReference type="PANTHER" id="PTHR30383">
    <property type="entry name" value="THIOESTERASE 1/PROTEASE 1/LYSOPHOSPHOLIPASE L1"/>
    <property type="match status" value="1"/>
</dbReference>
<dbReference type="InterPro" id="IPR051532">
    <property type="entry name" value="Ester_Hydrolysis_Enzymes"/>
</dbReference>
<organism evidence="2 3">
    <name type="scientific">Alkalibacterium subtropicum</name>
    <dbReference type="NCBI Taxonomy" id="753702"/>
    <lineage>
        <taxon>Bacteria</taxon>
        <taxon>Bacillati</taxon>
        <taxon>Bacillota</taxon>
        <taxon>Bacilli</taxon>
        <taxon>Lactobacillales</taxon>
        <taxon>Carnobacteriaceae</taxon>
        <taxon>Alkalibacterium</taxon>
    </lineage>
</organism>
<dbReference type="RefSeq" id="WP_091529499.1">
    <property type="nucleotide sequence ID" value="NZ_FOLT01000004.1"/>
</dbReference>
<dbReference type="EMBL" id="FOLT01000004">
    <property type="protein sequence ID" value="SFC27237.1"/>
    <property type="molecule type" value="Genomic_DNA"/>
</dbReference>
<dbReference type="AlphaFoldDB" id="A0A1I1HT32"/>
<dbReference type="InterPro" id="IPR008265">
    <property type="entry name" value="Lipase_GDSL_AS"/>
</dbReference>
<dbReference type="InterPro" id="IPR036514">
    <property type="entry name" value="SGNH_hydro_sf"/>
</dbReference>
<evidence type="ECO:0000313" key="2">
    <source>
        <dbReference type="EMBL" id="SFC27237.1"/>
    </source>
</evidence>
<gene>
    <name evidence="2" type="ORF">SAMN04488102_104192</name>
</gene>
<feature type="domain" description="SGNH hydrolase-type esterase" evidence="1">
    <location>
        <begin position="11"/>
        <end position="198"/>
    </location>
</feature>
<protein>
    <submittedName>
        <fullName evidence="2">Lysophospholipase L1</fullName>
    </submittedName>
</protein>
<proteinExistence type="predicted"/>
<dbReference type="Gene3D" id="3.40.50.1110">
    <property type="entry name" value="SGNH hydrolase"/>
    <property type="match status" value="1"/>
</dbReference>
<dbReference type="Proteomes" id="UP000199612">
    <property type="component" value="Unassembled WGS sequence"/>
</dbReference>
<reference evidence="3" key="1">
    <citation type="submission" date="2016-10" db="EMBL/GenBank/DDBJ databases">
        <authorList>
            <person name="Varghese N."/>
            <person name="Submissions S."/>
        </authorList>
    </citation>
    <scope>NUCLEOTIDE SEQUENCE [LARGE SCALE GENOMIC DNA]</scope>
    <source>
        <strain evidence="3">DSM 23664</strain>
    </source>
</reference>
<dbReference type="Pfam" id="PF13472">
    <property type="entry name" value="Lipase_GDSL_2"/>
    <property type="match status" value="1"/>
</dbReference>
<dbReference type="STRING" id="753702.SAMN04488102_104192"/>
<dbReference type="PROSITE" id="PS01098">
    <property type="entry name" value="LIPASE_GDSL_SER"/>
    <property type="match status" value="1"/>
</dbReference>
<dbReference type="GO" id="GO:0006629">
    <property type="term" value="P:lipid metabolic process"/>
    <property type="evidence" value="ECO:0007669"/>
    <property type="project" value="InterPro"/>
</dbReference>
<dbReference type="OrthoDB" id="9794725at2"/>
<keyword evidence="3" id="KW-1185">Reference proteome</keyword>
<dbReference type="GO" id="GO:0004622">
    <property type="term" value="F:phosphatidylcholine lysophospholipase activity"/>
    <property type="evidence" value="ECO:0007669"/>
    <property type="project" value="TreeGrafter"/>
</dbReference>
<dbReference type="CDD" id="cd01834">
    <property type="entry name" value="SGNH_hydrolase_like_2"/>
    <property type="match status" value="1"/>
</dbReference>
<evidence type="ECO:0000259" key="1">
    <source>
        <dbReference type="Pfam" id="PF13472"/>
    </source>
</evidence>
<name>A0A1I1HT32_9LACT</name>
<sequence>MKIMNDDTLLFIGDSITDAGRIKSEPADLGRGFPLLVSAYLQANMPEKRLTLLNRGVDGDTLSDVKSRWEEDCLDINPDIVTLLIGINDTWRNQDNNQLVTDEELEAFESDYRFLLKSLHQRTDARVILMEPFVLPYPKDRMNWRRDLDLRIQIVRKMAKEYQTELIPLDGLLNAQGIKNGFSYYTGEDGVHPTVAGQGYIAKVWIDAVIDKKAL</sequence>
<accession>A0A1I1HT32</accession>